<comment type="pathway">
    <text evidence="3">Lipid metabolism; sphingolipid metabolism.</text>
</comment>
<dbReference type="EMBL" id="CACRZD030000015">
    <property type="protein sequence ID" value="CAA6671384.1"/>
    <property type="molecule type" value="Genomic_DNA"/>
</dbReference>
<feature type="domain" description="Aminotransferase class I/classII large" evidence="11">
    <location>
        <begin position="81"/>
        <end position="334"/>
    </location>
</feature>
<evidence type="ECO:0000256" key="4">
    <source>
        <dbReference type="ARBA" id="ARBA00004991"/>
    </source>
</evidence>
<dbReference type="Gene3D" id="3.90.1150.10">
    <property type="entry name" value="Aspartate Aminotransferase, domain 1"/>
    <property type="match status" value="1"/>
</dbReference>
<keyword evidence="8" id="KW-0663">Pyridoxal phosphate</keyword>
<comment type="catalytic activity">
    <reaction evidence="10">
        <text>L-serine + hexadecanoyl-CoA + H(+) = 3-oxosphinganine + CO2 + CoA</text>
        <dbReference type="Rhea" id="RHEA:14761"/>
        <dbReference type="ChEBI" id="CHEBI:15378"/>
        <dbReference type="ChEBI" id="CHEBI:16526"/>
        <dbReference type="ChEBI" id="CHEBI:33384"/>
        <dbReference type="ChEBI" id="CHEBI:57287"/>
        <dbReference type="ChEBI" id="CHEBI:57379"/>
        <dbReference type="ChEBI" id="CHEBI:58299"/>
        <dbReference type="EC" id="2.3.1.50"/>
    </reaction>
</comment>
<evidence type="ECO:0000313" key="12">
    <source>
        <dbReference type="EMBL" id="CAA2632154.1"/>
    </source>
</evidence>
<comment type="similarity">
    <text evidence="5">Belongs to the class-II pyridoxal-phosphate-dependent aminotransferase family. BioF subfamily.</text>
</comment>
<dbReference type="EMBL" id="LR743602">
    <property type="protein sequence ID" value="CAA2632154.1"/>
    <property type="molecule type" value="Genomic_DNA"/>
</dbReference>
<evidence type="ECO:0000259" key="11">
    <source>
        <dbReference type="Pfam" id="PF00155"/>
    </source>
</evidence>
<comment type="cofactor">
    <cofactor evidence="1">
        <name>pyridoxal 5'-phosphate</name>
        <dbReference type="ChEBI" id="CHEBI:597326"/>
    </cofactor>
</comment>
<dbReference type="InterPro" id="IPR015421">
    <property type="entry name" value="PyrdxlP-dep_Trfase_major"/>
</dbReference>
<dbReference type="Pfam" id="PF00155">
    <property type="entry name" value="Aminotran_1_2"/>
    <property type="match status" value="1"/>
</dbReference>
<proteinExistence type="inferred from homology"/>
<evidence type="ECO:0000256" key="10">
    <source>
        <dbReference type="ARBA" id="ARBA00048528"/>
    </source>
</evidence>
<evidence type="ECO:0000256" key="8">
    <source>
        <dbReference type="ARBA" id="ARBA00022898"/>
    </source>
</evidence>
<dbReference type="GO" id="GO:0009102">
    <property type="term" value="P:biotin biosynthetic process"/>
    <property type="evidence" value="ECO:0007669"/>
    <property type="project" value="TreeGrafter"/>
</dbReference>
<dbReference type="GO" id="GO:0030170">
    <property type="term" value="F:pyridoxal phosphate binding"/>
    <property type="evidence" value="ECO:0007669"/>
    <property type="project" value="InterPro"/>
</dbReference>
<dbReference type="InterPro" id="IPR015422">
    <property type="entry name" value="PyrdxlP-dep_Trfase_small"/>
</dbReference>
<evidence type="ECO:0000256" key="3">
    <source>
        <dbReference type="ARBA" id="ARBA00004760"/>
    </source>
</evidence>
<dbReference type="Proteomes" id="UP001189122">
    <property type="component" value="Unassembled WGS sequence"/>
</dbReference>
<evidence type="ECO:0000256" key="2">
    <source>
        <dbReference type="ARBA" id="ARBA00004389"/>
    </source>
</evidence>
<name>A0A7I8JML7_SPIIN</name>
<comment type="subcellular location">
    <subcellularLocation>
        <location evidence="2">Endoplasmic reticulum membrane</location>
        <topology evidence="2">Single-pass membrane protein</topology>
    </subcellularLocation>
</comment>
<dbReference type="EC" id="2.3.1.50" evidence="6"/>
<evidence type="ECO:0000313" key="13">
    <source>
        <dbReference type="Proteomes" id="UP001189122"/>
    </source>
</evidence>
<gene>
    <name evidence="12" type="ORF">SI7747_15017792</name>
</gene>
<protein>
    <recommendedName>
        <fullName evidence="6">serine C-palmitoyltransferase</fullName>
        <ecNumber evidence="6">2.3.1.50</ecNumber>
    </recommendedName>
</protein>
<evidence type="ECO:0000256" key="7">
    <source>
        <dbReference type="ARBA" id="ARBA00022679"/>
    </source>
</evidence>
<dbReference type="Gene3D" id="3.40.640.10">
    <property type="entry name" value="Type I PLP-dependent aspartate aminotransferase-like (Major domain)"/>
    <property type="match status" value="1"/>
</dbReference>
<comment type="pathway">
    <text evidence="4">Sphingolipid metabolism.</text>
</comment>
<dbReference type="GO" id="GO:0005789">
    <property type="term" value="C:endoplasmic reticulum membrane"/>
    <property type="evidence" value="ECO:0007669"/>
    <property type="project" value="UniProtKB-SubCell"/>
</dbReference>
<keyword evidence="7" id="KW-0808">Transferase</keyword>
<dbReference type="AlphaFoldDB" id="A0A7I8JML7"/>
<organism evidence="12">
    <name type="scientific">Spirodela intermedia</name>
    <name type="common">Intermediate duckweed</name>
    <dbReference type="NCBI Taxonomy" id="51605"/>
    <lineage>
        <taxon>Eukaryota</taxon>
        <taxon>Viridiplantae</taxon>
        <taxon>Streptophyta</taxon>
        <taxon>Embryophyta</taxon>
        <taxon>Tracheophyta</taxon>
        <taxon>Spermatophyta</taxon>
        <taxon>Magnoliopsida</taxon>
        <taxon>Liliopsida</taxon>
        <taxon>Araceae</taxon>
        <taxon>Lemnoideae</taxon>
        <taxon>Spirodela</taxon>
    </lineage>
</organism>
<reference evidence="12 13" key="1">
    <citation type="submission" date="2019-12" db="EMBL/GenBank/DDBJ databases">
        <authorList>
            <person name="Scholz U."/>
            <person name="Mascher M."/>
            <person name="Fiebig A."/>
        </authorList>
    </citation>
    <scope>NUCLEOTIDE SEQUENCE</scope>
</reference>
<dbReference type="InterPro" id="IPR015424">
    <property type="entry name" value="PyrdxlP-dep_Trfase"/>
</dbReference>
<keyword evidence="9" id="KW-0443">Lipid metabolism</keyword>
<evidence type="ECO:0000256" key="6">
    <source>
        <dbReference type="ARBA" id="ARBA00013220"/>
    </source>
</evidence>
<accession>A0A7I8JML7</accession>
<dbReference type="GO" id="GO:0004758">
    <property type="term" value="F:serine C-palmitoyltransferase activity"/>
    <property type="evidence" value="ECO:0007669"/>
    <property type="project" value="UniProtKB-EC"/>
</dbReference>
<dbReference type="PANTHER" id="PTHR13693:SF77">
    <property type="entry name" value="8-AMINO-7-OXONONANOATE SYNTHASE"/>
    <property type="match status" value="1"/>
</dbReference>
<sequence>MASVVVMWEELVVMALARVDKNNFLRYLPKVCLTKLSAEEDPLADIETLDGPGPWDRTLLEVEVENPKAPTSEGEPARNRMLLFSANDYLNLSTHPAVRKASAKSVTDSIHKYGTGLSGVRMGPRSSALVSGHTEYHRRLENVLAEMHKKEACVVTPTGFAANTAFLSALGGVATHNAASRRPAEQEKIAVFSDALNHASIIDGLRMMERHQQAVHLDELLSNCPLERKVVITDSLFSMEGDFAPMLDLVQLRKKHRFLFVIDEAHTAFVCGRNGGGIGEVYGIEDQIDIIVGTLSKAGGCLGGFVACSRKWSDLVRGLGRPYIFSTASPLPVIVAAYGSVGPSPRIRGNDEAPATSPILSLVVGSEDAAIYASKHMMERGFHVIAIRPPAVAPNACRLRVTLTSAHTSEDLRRLIKLPQGFDHGIWSTLQFNPAYHPLPQMRKPKRSIDGCRRFIHGAVAVRGFGRLFREFTRRTRTKALLADIRSFQLPYCCEANA</sequence>
<keyword evidence="9" id="KW-0746">Sphingolipid metabolism</keyword>
<keyword evidence="13" id="KW-1185">Reference proteome</keyword>
<dbReference type="InterPro" id="IPR004839">
    <property type="entry name" value="Aminotransferase_I/II_large"/>
</dbReference>
<evidence type="ECO:0000256" key="5">
    <source>
        <dbReference type="ARBA" id="ARBA00010008"/>
    </source>
</evidence>
<dbReference type="InterPro" id="IPR050087">
    <property type="entry name" value="AON_synthase_class-II"/>
</dbReference>
<dbReference type="SUPFAM" id="SSF53383">
    <property type="entry name" value="PLP-dependent transferases"/>
    <property type="match status" value="1"/>
</dbReference>
<dbReference type="PANTHER" id="PTHR13693">
    <property type="entry name" value="CLASS II AMINOTRANSFERASE/8-AMINO-7-OXONONANOATE SYNTHASE"/>
    <property type="match status" value="1"/>
</dbReference>
<dbReference type="GO" id="GO:0006665">
    <property type="term" value="P:sphingolipid metabolic process"/>
    <property type="evidence" value="ECO:0007669"/>
    <property type="project" value="UniProtKB-KW"/>
</dbReference>
<evidence type="ECO:0000256" key="1">
    <source>
        <dbReference type="ARBA" id="ARBA00001933"/>
    </source>
</evidence>
<evidence type="ECO:0000256" key="9">
    <source>
        <dbReference type="ARBA" id="ARBA00022919"/>
    </source>
</evidence>